<comment type="caution">
    <text evidence="2">The sequence shown here is derived from an EMBL/GenBank/DDBJ whole genome shotgun (WGS) entry which is preliminary data.</text>
</comment>
<dbReference type="GO" id="GO:0008757">
    <property type="term" value="F:S-adenosylmethionine-dependent methyltransferase activity"/>
    <property type="evidence" value="ECO:0007669"/>
    <property type="project" value="InterPro"/>
</dbReference>
<accession>A0AAQ4DFA5</accession>
<dbReference type="Proteomes" id="UP001321473">
    <property type="component" value="Unassembled WGS sequence"/>
</dbReference>
<sequence length="224" mass="25872">MVEYAREHFAHPKIEYRQMDIGLDVTDFLAEHGAFQRVYSLRTLHWLKDQALAFANISRLMAPGGECLLTFLGRCDIFEFFRRMAKLAPWTKYSDRARRCFLRRRAGEQSGKGRITHKVLEGAVPKSHDIVDAAEMKSYMQNLFRSTGLVIITLDIQQRETSFLNTENATEMFLMANPVLPILPEDEKAAFIADARKHVPAWRSAYYEKSALPFAYYSVHAYKP</sequence>
<dbReference type="AlphaFoldDB" id="A0AAQ4DFA5"/>
<name>A0AAQ4DFA5_AMBAM</name>
<dbReference type="InterPro" id="IPR013216">
    <property type="entry name" value="Methyltransf_11"/>
</dbReference>
<dbReference type="Pfam" id="PF08241">
    <property type="entry name" value="Methyltransf_11"/>
    <property type="match status" value="1"/>
</dbReference>
<proteinExistence type="predicted"/>
<gene>
    <name evidence="2" type="ORF">V5799_027587</name>
</gene>
<organism evidence="2 3">
    <name type="scientific">Amblyomma americanum</name>
    <name type="common">Lone star tick</name>
    <dbReference type="NCBI Taxonomy" id="6943"/>
    <lineage>
        <taxon>Eukaryota</taxon>
        <taxon>Metazoa</taxon>
        <taxon>Ecdysozoa</taxon>
        <taxon>Arthropoda</taxon>
        <taxon>Chelicerata</taxon>
        <taxon>Arachnida</taxon>
        <taxon>Acari</taxon>
        <taxon>Parasitiformes</taxon>
        <taxon>Ixodida</taxon>
        <taxon>Ixodoidea</taxon>
        <taxon>Ixodidae</taxon>
        <taxon>Amblyomminae</taxon>
        <taxon>Amblyomma</taxon>
    </lineage>
</organism>
<evidence type="ECO:0000313" key="2">
    <source>
        <dbReference type="EMBL" id="KAK8761145.1"/>
    </source>
</evidence>
<dbReference type="SUPFAM" id="SSF53335">
    <property type="entry name" value="S-adenosyl-L-methionine-dependent methyltransferases"/>
    <property type="match status" value="1"/>
</dbReference>
<evidence type="ECO:0000259" key="1">
    <source>
        <dbReference type="Pfam" id="PF08241"/>
    </source>
</evidence>
<feature type="domain" description="Methyltransferase type 11" evidence="1">
    <location>
        <begin position="1"/>
        <end position="68"/>
    </location>
</feature>
<reference evidence="2 3" key="1">
    <citation type="journal article" date="2023" name="Arcadia Sci">
        <title>De novo assembly of a long-read Amblyomma americanum tick genome.</title>
        <authorList>
            <person name="Chou S."/>
            <person name="Poskanzer K.E."/>
            <person name="Rollins M."/>
            <person name="Thuy-Boun P.S."/>
        </authorList>
    </citation>
    <scope>NUCLEOTIDE SEQUENCE [LARGE SCALE GENOMIC DNA]</scope>
    <source>
        <strain evidence="2">F_SG_1</strain>
        <tissue evidence="2">Salivary glands</tissue>
    </source>
</reference>
<dbReference type="Gene3D" id="3.40.50.150">
    <property type="entry name" value="Vaccinia Virus protein VP39"/>
    <property type="match status" value="1"/>
</dbReference>
<dbReference type="EMBL" id="JARKHS020031466">
    <property type="protein sequence ID" value="KAK8761145.1"/>
    <property type="molecule type" value="Genomic_DNA"/>
</dbReference>
<keyword evidence="3" id="KW-1185">Reference proteome</keyword>
<evidence type="ECO:0000313" key="3">
    <source>
        <dbReference type="Proteomes" id="UP001321473"/>
    </source>
</evidence>
<dbReference type="InterPro" id="IPR029063">
    <property type="entry name" value="SAM-dependent_MTases_sf"/>
</dbReference>
<protein>
    <recommendedName>
        <fullName evidence="1">Methyltransferase type 11 domain-containing protein</fullName>
    </recommendedName>
</protein>